<dbReference type="EMBL" id="KV454017">
    <property type="protein sequence ID" value="ODV93595.1"/>
    <property type="molecule type" value="Genomic_DNA"/>
</dbReference>
<protein>
    <submittedName>
        <fullName evidence="2">Uncharacterized protein</fullName>
    </submittedName>
</protein>
<dbReference type="STRING" id="669874.A0A1E4TPA6"/>
<name>A0A1E4TPA6_PACTA</name>
<keyword evidence="3" id="KW-1185">Reference proteome</keyword>
<sequence length="857" mass="99164">MAAWGAASGGIAHNDLKIDEQSDYNDLSKDLENGKEKEFVFDLDFPSRNDLEEDPNQNEDFIHDRLADLANIKMNFSKDDDNNNNNNNDDDDDDYDDSNNSNNKNLNFFAKHEVLFKFLKILPEPNFDNFNDKFIYQLFSSLAALCDPLTQPSETGENNEFILSLDMVSDLVIALNLPKQLENKSPLPFFDMSLQLSIIVEKILFKLNCLDEILLSKIENDEENWLNNLKYWIPDNTLSSPSNLSNNYHDLKLLYSITCVSLLCIYKLTNKNLCLNPFLSFFLKIWKLQTLVVLLGLEIDRRDEKENLRGYPLIIRYVVKGSSAIRNVCAMILNNDLDTRIHDIKHESLNNFMSPWGRKAGNGSLFADMRLYVAAMLALGGELIDVTSLLIDLEPDDKLDEDIKYMFDYEFEDQDSTEAIENGPLDEDGEYDLHPDCNCEFEESEYRDCDYEDQDDENEYLHEYDNNDKALDFLPQSNGLITKIVDKNGKVFLKFLDKDNNEFIYDPENGDLMDNKNKEKINQEELLIKSNPIMNRNNFPTAFRSKIEEADDNDDSDGKDWRDVPRGDNIFFTDEFVNIIEKDDDDGKILIKNWSDMKSIFIEMTKKSISEEKGKTLILSVANVVKQEFDEQMKLARLGSEARLKHEQKIAQQKKGENICSPDTIYEFLSSNWTFESMINFNPAISFCIIDELLMAHGYRRVLIWFLTHLELSHWLINYIHELLVGIRGNTGNSAFPFSRKGPLVLSKVEKSMLLHEFISNAVVFIARGSGLETDLLQENYDNEQEEDVSVFGSHYRTIAKPSQARKLAKIICLMIKSLYDKKILIEKDEEYRPELQTLLIQWVCILPEAKQLFMRC</sequence>
<accession>A0A1E4TPA6</accession>
<evidence type="ECO:0000313" key="2">
    <source>
        <dbReference type="EMBL" id="ODV93595.1"/>
    </source>
</evidence>
<reference evidence="3" key="1">
    <citation type="submission" date="2016-05" db="EMBL/GenBank/DDBJ databases">
        <title>Comparative genomics of biotechnologically important yeasts.</title>
        <authorList>
            <consortium name="DOE Joint Genome Institute"/>
            <person name="Riley R."/>
            <person name="Haridas S."/>
            <person name="Wolfe K.H."/>
            <person name="Lopes M.R."/>
            <person name="Hittinger C.T."/>
            <person name="Goker M."/>
            <person name="Salamov A."/>
            <person name="Wisecaver J."/>
            <person name="Long T.M."/>
            <person name="Aerts A.L."/>
            <person name="Barry K."/>
            <person name="Choi C."/>
            <person name="Clum A."/>
            <person name="Coughlan A.Y."/>
            <person name="Deshpande S."/>
            <person name="Douglass A.P."/>
            <person name="Hanson S.J."/>
            <person name="Klenk H.-P."/>
            <person name="Labutti K."/>
            <person name="Lapidus A."/>
            <person name="Lindquist E."/>
            <person name="Lipzen A."/>
            <person name="Meier-Kolthoff J.P."/>
            <person name="Ohm R.A."/>
            <person name="Otillar R.P."/>
            <person name="Pangilinan J."/>
            <person name="Peng Y."/>
            <person name="Rokas A."/>
            <person name="Rosa C.A."/>
            <person name="Scheuner C."/>
            <person name="Sibirny A.A."/>
            <person name="Slot J.C."/>
            <person name="Stielow J.B."/>
            <person name="Sun H."/>
            <person name="Kurtzman C.P."/>
            <person name="Blackwell M."/>
            <person name="Grigoriev I.V."/>
            <person name="Jeffries T.W."/>
        </authorList>
    </citation>
    <scope>NUCLEOTIDE SEQUENCE [LARGE SCALE GENOMIC DNA]</scope>
    <source>
        <strain evidence="3">NRRL Y-2460</strain>
    </source>
</reference>
<evidence type="ECO:0000313" key="3">
    <source>
        <dbReference type="Proteomes" id="UP000094236"/>
    </source>
</evidence>
<organism evidence="2 3">
    <name type="scientific">Pachysolen tannophilus NRRL Y-2460</name>
    <dbReference type="NCBI Taxonomy" id="669874"/>
    <lineage>
        <taxon>Eukaryota</taxon>
        <taxon>Fungi</taxon>
        <taxon>Dikarya</taxon>
        <taxon>Ascomycota</taxon>
        <taxon>Saccharomycotina</taxon>
        <taxon>Pichiomycetes</taxon>
        <taxon>Pachysolenaceae</taxon>
        <taxon>Pachysolen</taxon>
    </lineage>
</organism>
<evidence type="ECO:0000256" key="1">
    <source>
        <dbReference type="SAM" id="MobiDB-lite"/>
    </source>
</evidence>
<dbReference type="Proteomes" id="UP000094236">
    <property type="component" value="Unassembled WGS sequence"/>
</dbReference>
<feature type="region of interest" description="Disordered" evidence="1">
    <location>
        <begin position="76"/>
        <end position="99"/>
    </location>
</feature>
<proteinExistence type="predicted"/>
<feature type="compositionally biased region" description="Acidic residues" evidence="1">
    <location>
        <begin position="88"/>
        <end position="97"/>
    </location>
</feature>
<dbReference type="OrthoDB" id="3980110at2759"/>
<gene>
    <name evidence="2" type="ORF">PACTADRAFT_4498</name>
</gene>
<dbReference type="AlphaFoldDB" id="A0A1E4TPA6"/>